<organism evidence="3 4">
    <name type="scientific">Qipengyuania vulgaris</name>
    <dbReference type="NCBI Taxonomy" id="291985"/>
    <lineage>
        <taxon>Bacteria</taxon>
        <taxon>Pseudomonadati</taxon>
        <taxon>Pseudomonadota</taxon>
        <taxon>Alphaproteobacteria</taxon>
        <taxon>Sphingomonadales</taxon>
        <taxon>Erythrobacteraceae</taxon>
        <taxon>Qipengyuania</taxon>
    </lineage>
</organism>
<dbReference type="Pfam" id="PF07811">
    <property type="entry name" value="TadE"/>
    <property type="match status" value="1"/>
</dbReference>
<keyword evidence="1" id="KW-0472">Membrane</keyword>
<dbReference type="RefSeq" id="WP_160726643.1">
    <property type="nucleotide sequence ID" value="NZ_WTYC01000001.1"/>
</dbReference>
<feature type="domain" description="TadE-like" evidence="2">
    <location>
        <begin position="17"/>
        <end position="59"/>
    </location>
</feature>
<evidence type="ECO:0000313" key="3">
    <source>
        <dbReference type="EMBL" id="MXO47041.1"/>
    </source>
</evidence>
<dbReference type="Proteomes" id="UP000448199">
    <property type="component" value="Unassembled WGS sequence"/>
</dbReference>
<keyword evidence="1" id="KW-0812">Transmembrane</keyword>
<comment type="caution">
    <text evidence="3">The sequence shown here is derived from an EMBL/GenBank/DDBJ whole genome shotgun (WGS) entry which is preliminary data.</text>
</comment>
<keyword evidence="4" id="KW-1185">Reference proteome</keyword>
<evidence type="ECO:0000313" key="4">
    <source>
        <dbReference type="Proteomes" id="UP000448199"/>
    </source>
</evidence>
<dbReference type="AlphaFoldDB" id="A0A844XM00"/>
<reference evidence="3 4" key="1">
    <citation type="submission" date="2019-12" db="EMBL/GenBank/DDBJ databases">
        <title>Genomic-based taxomic classification of the family Erythrobacteraceae.</title>
        <authorList>
            <person name="Xu L."/>
        </authorList>
    </citation>
    <scope>NUCLEOTIDE SEQUENCE [LARGE SCALE GENOMIC DNA]</scope>
    <source>
        <strain evidence="3 4">DSM 17792</strain>
    </source>
</reference>
<evidence type="ECO:0000259" key="2">
    <source>
        <dbReference type="Pfam" id="PF07811"/>
    </source>
</evidence>
<name>A0A844XM00_9SPHN</name>
<evidence type="ECO:0000256" key="1">
    <source>
        <dbReference type="SAM" id="Phobius"/>
    </source>
</evidence>
<dbReference type="EMBL" id="WTYC01000001">
    <property type="protein sequence ID" value="MXO47041.1"/>
    <property type="molecule type" value="Genomic_DNA"/>
</dbReference>
<gene>
    <name evidence="3" type="ORF">GRI69_02035</name>
</gene>
<dbReference type="InterPro" id="IPR012495">
    <property type="entry name" value="TadE-like_dom"/>
</dbReference>
<accession>A0A844XM00</accession>
<protein>
    <submittedName>
        <fullName evidence="3">Pilus assembly protein</fullName>
    </submittedName>
</protein>
<keyword evidence="1" id="KW-1133">Transmembrane helix</keyword>
<dbReference type="OrthoDB" id="7306064at2"/>
<feature type="transmembrane region" description="Helical" evidence="1">
    <location>
        <begin position="21"/>
        <end position="38"/>
    </location>
</feature>
<sequence>MRMKSFLARVLKRDTRGVSTVEFALISIPFFVILLGGSDLSHHAYVRSQLQGALADSARRASVEDPAFAAAGTTLEERIENTVKERVDPIAPGAEYTITISSFYDFSGIGNPEKLLTDNNGDGIYDAAEDDCFEDLNANGEYDLDTGRSGVGGANDVVFYHARVTMPRLFPVSKLLGGSGTIALEASSAVRNQPYADQALPPVLCGV</sequence>
<proteinExistence type="predicted"/>